<protein>
    <submittedName>
        <fullName evidence="1">Uncharacterized protein</fullName>
    </submittedName>
</protein>
<name>V5YNZ4_9BURK</name>
<reference evidence="1" key="2">
    <citation type="submission" date="2024-06" db="EMBL/GenBank/DDBJ databases">
        <authorList>
            <person name="Sakai Y."/>
            <person name="Fujii T."/>
        </authorList>
    </citation>
    <scope>NUCLEOTIDE SEQUENCE</scope>
    <source>
        <strain evidence="1">M701</strain>
        <plasmid evidence="1">pM7012</plasmid>
    </source>
</reference>
<accession>V5YNZ4</accession>
<sequence length="123" mass="13767">MTQIPSSMLRSDRSPAFRARVDDIIAKSTRIYDNNGKTADRYTVLYMLEPERSGLYAGRGMNDEPYHPMGIGMCISGAPGRHLGRKITFDDLPEDCRRVVISDVASYVEATLDDLPEQKGLLQ</sequence>
<keyword evidence="1" id="KW-0614">Plasmid</keyword>
<geneLocation type="plasmid" evidence="1">
    <name>pM7012</name>
</geneLocation>
<dbReference type="RefSeq" id="WP_023842566.1">
    <property type="nucleotide sequence ID" value="NC_022995.1"/>
</dbReference>
<reference evidence="1" key="1">
    <citation type="journal article" date="2014" name="Microbiology">
        <title>A 2,4-dichlorophenoxyacetic acid degradation plasmid pM7012 discloses distribution of an unclassified megaplasmid group across bacterial species.</title>
        <authorList>
            <person name="Sakai Y."/>
            <person name="Ogawa N."/>
            <person name="Shimomura Y."/>
            <person name="Fujii T."/>
        </authorList>
    </citation>
    <scope>NUCLEOTIDE SEQUENCE</scope>
    <source>
        <strain evidence="1">M701</strain>
    </source>
</reference>
<evidence type="ECO:0000313" key="1">
    <source>
        <dbReference type="EMBL" id="BAO19023.1"/>
    </source>
</evidence>
<dbReference type="EMBL" id="AB853026">
    <property type="protein sequence ID" value="BAO19023.1"/>
    <property type="molecule type" value="Genomic_DNA"/>
</dbReference>
<dbReference type="AlphaFoldDB" id="V5YNZ4"/>
<organism evidence="1">
    <name type="scientific">Burkholderia sp. M701</name>
    <dbReference type="NCBI Taxonomy" id="326454"/>
    <lineage>
        <taxon>Bacteria</taxon>
        <taxon>Pseudomonadati</taxon>
        <taxon>Pseudomonadota</taxon>
        <taxon>Betaproteobacteria</taxon>
        <taxon>Burkholderiales</taxon>
        <taxon>Burkholderiaceae</taxon>
        <taxon>Burkholderia</taxon>
    </lineage>
</organism>
<proteinExistence type="predicted"/>